<dbReference type="Proteomes" id="UP000594638">
    <property type="component" value="Unassembled WGS sequence"/>
</dbReference>
<protein>
    <recommendedName>
        <fullName evidence="1">DUF7075 domain-containing protein</fullName>
    </recommendedName>
</protein>
<dbReference type="Gramene" id="OE9A024452T1">
    <property type="protein sequence ID" value="OE9A024452C1"/>
    <property type="gene ID" value="OE9A024452"/>
</dbReference>
<dbReference type="Pfam" id="PF23272">
    <property type="entry name" value="DUF7075"/>
    <property type="match status" value="3"/>
</dbReference>
<name>A0A8S0SSQ7_OLEEU</name>
<evidence type="ECO:0000313" key="2">
    <source>
        <dbReference type="EMBL" id="CAA2995218.1"/>
    </source>
</evidence>
<accession>A0A8S0SSQ7</accession>
<dbReference type="OrthoDB" id="1882547at2759"/>
<evidence type="ECO:0000259" key="1">
    <source>
        <dbReference type="Pfam" id="PF23272"/>
    </source>
</evidence>
<keyword evidence="3" id="KW-1185">Reference proteome</keyword>
<dbReference type="GO" id="GO:0005794">
    <property type="term" value="C:Golgi apparatus"/>
    <property type="evidence" value="ECO:0007669"/>
    <property type="project" value="TreeGrafter"/>
</dbReference>
<dbReference type="PANTHER" id="PTHR31469:SF2">
    <property type="entry name" value="EXPRESSED PROTEIN"/>
    <property type="match status" value="1"/>
</dbReference>
<gene>
    <name evidence="2" type="ORF">OLEA9_A024452</name>
</gene>
<sequence length="175" mass="20285">MLGEAQYLNWALVLDSTACLPSIDTLSSQDEDGKDFRFYYDIEHLKDSAPVRLNFAGVDDPLIMRKLGTVEPDNYWNSVCEGKMEQVISRPWHMDKIEAGSNLYISTNEPNTSFLDPLKARCSTHFLDEFKDLWYENRDWYAEIKKLNNEKPVELDGYVRMSIEDESVVDGKKED</sequence>
<proteinExistence type="predicted"/>
<feature type="domain" description="DUF7075" evidence="1">
    <location>
        <begin position="52"/>
        <end position="89"/>
    </location>
</feature>
<reference evidence="2 3" key="1">
    <citation type="submission" date="2019-12" db="EMBL/GenBank/DDBJ databases">
        <authorList>
            <person name="Alioto T."/>
            <person name="Alioto T."/>
            <person name="Gomez Garrido J."/>
        </authorList>
    </citation>
    <scope>NUCLEOTIDE SEQUENCE [LARGE SCALE GENOMIC DNA]</scope>
</reference>
<organism evidence="2 3">
    <name type="scientific">Olea europaea subsp. europaea</name>
    <dbReference type="NCBI Taxonomy" id="158383"/>
    <lineage>
        <taxon>Eukaryota</taxon>
        <taxon>Viridiplantae</taxon>
        <taxon>Streptophyta</taxon>
        <taxon>Embryophyta</taxon>
        <taxon>Tracheophyta</taxon>
        <taxon>Spermatophyta</taxon>
        <taxon>Magnoliopsida</taxon>
        <taxon>eudicotyledons</taxon>
        <taxon>Gunneridae</taxon>
        <taxon>Pentapetalae</taxon>
        <taxon>asterids</taxon>
        <taxon>lamiids</taxon>
        <taxon>Lamiales</taxon>
        <taxon>Oleaceae</taxon>
        <taxon>Oleeae</taxon>
        <taxon>Olea</taxon>
    </lineage>
</organism>
<dbReference type="EMBL" id="CACTIH010005493">
    <property type="protein sequence ID" value="CAA2995218.1"/>
    <property type="molecule type" value="Genomic_DNA"/>
</dbReference>
<dbReference type="PANTHER" id="PTHR31469">
    <property type="entry name" value="OS07G0633600 PROTEIN"/>
    <property type="match status" value="1"/>
</dbReference>
<comment type="caution">
    <text evidence="2">The sequence shown here is derived from an EMBL/GenBank/DDBJ whole genome shotgun (WGS) entry which is preliminary data.</text>
</comment>
<feature type="domain" description="DUF7075" evidence="1">
    <location>
        <begin position="2"/>
        <end position="51"/>
    </location>
</feature>
<evidence type="ECO:0000313" key="3">
    <source>
        <dbReference type="Proteomes" id="UP000594638"/>
    </source>
</evidence>
<dbReference type="InterPro" id="IPR055503">
    <property type="entry name" value="DUF7075"/>
</dbReference>
<dbReference type="AlphaFoldDB" id="A0A8S0SSQ7"/>
<feature type="domain" description="DUF7075" evidence="1">
    <location>
        <begin position="96"/>
        <end position="174"/>
    </location>
</feature>